<organism evidence="2 3">
    <name type="scientific">Zymoseptoria tritici ST99CH_1E4</name>
    <dbReference type="NCBI Taxonomy" id="1276532"/>
    <lineage>
        <taxon>Eukaryota</taxon>
        <taxon>Fungi</taxon>
        <taxon>Dikarya</taxon>
        <taxon>Ascomycota</taxon>
        <taxon>Pezizomycotina</taxon>
        <taxon>Dothideomycetes</taxon>
        <taxon>Dothideomycetidae</taxon>
        <taxon>Mycosphaerellales</taxon>
        <taxon>Mycosphaerellaceae</taxon>
        <taxon>Zymoseptoria</taxon>
    </lineage>
</organism>
<proteinExistence type="predicted"/>
<accession>A0A2H1GNG5</accession>
<protein>
    <submittedName>
        <fullName evidence="2">Uncharacterized protein</fullName>
    </submittedName>
</protein>
<dbReference type="Proteomes" id="UP000245764">
    <property type="component" value="Chromosome 7"/>
</dbReference>
<dbReference type="EMBL" id="LT854259">
    <property type="protein sequence ID" value="SMR55059.1"/>
    <property type="molecule type" value="Genomic_DNA"/>
</dbReference>
<evidence type="ECO:0000313" key="3">
    <source>
        <dbReference type="Proteomes" id="UP000245764"/>
    </source>
</evidence>
<dbReference type="AlphaFoldDB" id="A0A2H1GNG5"/>
<gene>
    <name evidence="2" type="ORF">ZT1E4_G7406</name>
</gene>
<reference evidence="3" key="1">
    <citation type="submission" date="2017-05" db="EMBL/GenBank/DDBJ databases">
        <authorList>
            <person name="Song R."/>
            <person name="Chenine A.L."/>
            <person name="Ruprecht R.M."/>
        </authorList>
    </citation>
    <scope>NUCLEOTIDE SEQUENCE [LARGE SCALE GENOMIC DNA]</scope>
</reference>
<name>A0A2H1GNG5_ZYMTR</name>
<keyword evidence="1" id="KW-0175">Coiled coil</keyword>
<evidence type="ECO:0000256" key="1">
    <source>
        <dbReference type="SAM" id="Coils"/>
    </source>
</evidence>
<sequence>MQHVVQPQSGLAYAPQQPPFQQSNPYARLAWLETQHQSLSSANNWLCHDNLRHINEKDGLARENEHLQKQTAQLNAARQQETQMLKEQNAKLSAENRRLAEEKIKIATENTGLRRKQAAATSDEYAARIEKLKDRLTTSNDIVAALKSKVTALKNKSEENSLAYVSCGRCQYANGIRNTLCSRCFLPAHHYSGRRRKGSTKIKYDGWKLLWDNISVSDSDDEGRPGEQSYYHEGRDTKSHTRLEEDLFEWLRDWCSDSADKIERQRMLDRKKNEPTVRKLVEDLRDVEDEIKKAYEGLADRKKKKRQLKRKLIVLVDEEPVVTSDEALLEKKLFTFCHVMSRPQQELNLAVFPKTIGDKMLSEREIVKIFHQVMTAMRVLHHELVEQPREEDKKFKPRKPNPNQWKILHGPGRDRHGCRMYNDTDEPDQIVENYVSTMEDARLAATALQNLIYRWNEGLTMP</sequence>
<feature type="coiled-coil region" evidence="1">
    <location>
        <begin position="50"/>
        <end position="149"/>
    </location>
</feature>
<evidence type="ECO:0000313" key="2">
    <source>
        <dbReference type="EMBL" id="SMR55059.1"/>
    </source>
</evidence>